<sequence>MTEPIKLGEVNAFYRDRAKINGFLTRLDTLYTLEPTKYSTDVKKTLYAAYHIKGIAYDWISPYLQDYLDNGNGSSDTTKEIIGKWTTIKEKLHKAVMSMFKQGLSRAIQWDIRKERPDTLDELIDAAIDAENELQEFNSAQPKNNSANIARAKNRPNSANVSKPRFYGGPMPIDLDAANKKRNYTKGLLIQAEKDRRLRNNLCLYCGKPRYVVNDCRAKNNTKPF</sequence>
<keyword evidence="2" id="KW-1185">Reference proteome</keyword>
<organism evidence="1 2">
    <name type="scientific">Lithohypha guttulata</name>
    <dbReference type="NCBI Taxonomy" id="1690604"/>
    <lineage>
        <taxon>Eukaryota</taxon>
        <taxon>Fungi</taxon>
        <taxon>Dikarya</taxon>
        <taxon>Ascomycota</taxon>
        <taxon>Pezizomycotina</taxon>
        <taxon>Eurotiomycetes</taxon>
        <taxon>Chaetothyriomycetidae</taxon>
        <taxon>Chaetothyriales</taxon>
        <taxon>Trichomeriaceae</taxon>
        <taxon>Lithohypha</taxon>
    </lineage>
</organism>
<comment type="caution">
    <text evidence="1">The sequence shown here is derived from an EMBL/GenBank/DDBJ whole genome shotgun (WGS) entry which is preliminary data.</text>
</comment>
<protein>
    <recommendedName>
        <fullName evidence="3">Retrotransposon gag domain-containing protein</fullName>
    </recommendedName>
</protein>
<evidence type="ECO:0000313" key="2">
    <source>
        <dbReference type="Proteomes" id="UP001309876"/>
    </source>
</evidence>
<gene>
    <name evidence="1" type="ORF">LTR05_008825</name>
</gene>
<evidence type="ECO:0000313" key="1">
    <source>
        <dbReference type="EMBL" id="KAK5080007.1"/>
    </source>
</evidence>
<dbReference type="AlphaFoldDB" id="A0AAN7SRU4"/>
<evidence type="ECO:0008006" key="3">
    <source>
        <dbReference type="Google" id="ProtNLM"/>
    </source>
</evidence>
<proteinExistence type="predicted"/>
<name>A0AAN7SRU4_9EURO</name>
<accession>A0AAN7SRU4</accession>
<reference evidence="1 2" key="1">
    <citation type="submission" date="2023-08" db="EMBL/GenBank/DDBJ databases">
        <title>Black Yeasts Isolated from many extreme environments.</title>
        <authorList>
            <person name="Coleine C."/>
            <person name="Stajich J.E."/>
            <person name="Selbmann L."/>
        </authorList>
    </citation>
    <scope>NUCLEOTIDE SEQUENCE [LARGE SCALE GENOMIC DNA]</scope>
    <source>
        <strain evidence="1 2">CCFEE 5910</strain>
    </source>
</reference>
<dbReference type="Proteomes" id="UP001309876">
    <property type="component" value="Unassembled WGS sequence"/>
</dbReference>
<dbReference type="EMBL" id="JAVRRJ010000026">
    <property type="protein sequence ID" value="KAK5080007.1"/>
    <property type="molecule type" value="Genomic_DNA"/>
</dbReference>